<name>A0A6A5QT33_AMPQU</name>
<feature type="compositionally biased region" description="Low complexity" evidence="1">
    <location>
        <begin position="354"/>
        <end position="366"/>
    </location>
</feature>
<dbReference type="OrthoDB" id="5279542at2759"/>
<keyword evidence="4" id="KW-1185">Reference proteome</keyword>
<feature type="transmembrane region" description="Helical" evidence="2">
    <location>
        <begin position="103"/>
        <end position="126"/>
    </location>
</feature>
<protein>
    <submittedName>
        <fullName evidence="3">Uncharacterized protein</fullName>
    </submittedName>
</protein>
<feature type="transmembrane region" description="Helical" evidence="2">
    <location>
        <begin position="138"/>
        <end position="160"/>
    </location>
</feature>
<evidence type="ECO:0000256" key="2">
    <source>
        <dbReference type="SAM" id="Phobius"/>
    </source>
</evidence>
<keyword evidence="2" id="KW-1133">Transmembrane helix</keyword>
<keyword evidence="2" id="KW-0472">Membrane</keyword>
<feature type="transmembrane region" description="Helical" evidence="2">
    <location>
        <begin position="64"/>
        <end position="83"/>
    </location>
</feature>
<feature type="compositionally biased region" description="Polar residues" evidence="1">
    <location>
        <begin position="15"/>
        <end position="28"/>
    </location>
</feature>
<accession>A0A6A5QT33</accession>
<gene>
    <name evidence="3" type="ORF">BDU57DRAFT_515428</name>
</gene>
<organism evidence="3 4">
    <name type="scientific">Ampelomyces quisqualis</name>
    <name type="common">Powdery mildew agent</name>
    <dbReference type="NCBI Taxonomy" id="50730"/>
    <lineage>
        <taxon>Eukaryota</taxon>
        <taxon>Fungi</taxon>
        <taxon>Dikarya</taxon>
        <taxon>Ascomycota</taxon>
        <taxon>Pezizomycotina</taxon>
        <taxon>Dothideomycetes</taxon>
        <taxon>Pleosporomycetidae</taxon>
        <taxon>Pleosporales</taxon>
        <taxon>Pleosporineae</taxon>
        <taxon>Phaeosphaeriaceae</taxon>
        <taxon>Ampelomyces</taxon>
    </lineage>
</organism>
<feature type="compositionally biased region" description="Polar residues" evidence="1">
    <location>
        <begin position="368"/>
        <end position="380"/>
    </location>
</feature>
<dbReference type="EMBL" id="ML979134">
    <property type="protein sequence ID" value="KAF1918569.1"/>
    <property type="molecule type" value="Genomic_DNA"/>
</dbReference>
<reference evidence="3" key="1">
    <citation type="journal article" date="2020" name="Stud. Mycol.">
        <title>101 Dothideomycetes genomes: a test case for predicting lifestyles and emergence of pathogens.</title>
        <authorList>
            <person name="Haridas S."/>
            <person name="Albert R."/>
            <person name="Binder M."/>
            <person name="Bloem J."/>
            <person name="Labutti K."/>
            <person name="Salamov A."/>
            <person name="Andreopoulos B."/>
            <person name="Baker S."/>
            <person name="Barry K."/>
            <person name="Bills G."/>
            <person name="Bluhm B."/>
            <person name="Cannon C."/>
            <person name="Castanera R."/>
            <person name="Culley D."/>
            <person name="Daum C."/>
            <person name="Ezra D."/>
            <person name="Gonzalez J."/>
            <person name="Henrissat B."/>
            <person name="Kuo A."/>
            <person name="Liang C."/>
            <person name="Lipzen A."/>
            <person name="Lutzoni F."/>
            <person name="Magnuson J."/>
            <person name="Mondo S."/>
            <person name="Nolan M."/>
            <person name="Ohm R."/>
            <person name="Pangilinan J."/>
            <person name="Park H.-J."/>
            <person name="Ramirez L."/>
            <person name="Alfaro M."/>
            <person name="Sun H."/>
            <person name="Tritt A."/>
            <person name="Yoshinaga Y."/>
            <person name="Zwiers L.-H."/>
            <person name="Turgeon B."/>
            <person name="Goodwin S."/>
            <person name="Spatafora J."/>
            <person name="Crous P."/>
            <person name="Grigoriev I."/>
        </authorList>
    </citation>
    <scope>NUCLEOTIDE SEQUENCE</scope>
    <source>
        <strain evidence="3">HMLAC05119</strain>
    </source>
</reference>
<evidence type="ECO:0000313" key="4">
    <source>
        <dbReference type="Proteomes" id="UP000800096"/>
    </source>
</evidence>
<feature type="transmembrane region" description="Helical" evidence="2">
    <location>
        <begin position="248"/>
        <end position="270"/>
    </location>
</feature>
<feature type="region of interest" description="Disordered" evidence="1">
    <location>
        <begin position="1"/>
        <end position="47"/>
    </location>
</feature>
<evidence type="ECO:0000313" key="3">
    <source>
        <dbReference type="EMBL" id="KAF1918569.1"/>
    </source>
</evidence>
<feature type="region of interest" description="Disordered" evidence="1">
    <location>
        <begin position="353"/>
        <end position="380"/>
    </location>
</feature>
<evidence type="ECO:0000256" key="1">
    <source>
        <dbReference type="SAM" id="MobiDB-lite"/>
    </source>
</evidence>
<proteinExistence type="predicted"/>
<sequence length="380" mass="41485">MSDQNTPAQPVPVATPQSNFSRPTTANHNAPVPNPTTPLAATTDEPRNLNSKLNTADRYWKFKGALQTVAILTGLIGLGTIGWCVSTTPMNDELTYGYNEYWTLWPSLITFSVSILWCAACILGLVVRTRPLHPGLRVATDLLLWLSFLVTALFAMVSLVEIRQWGQGGTLQSYGFASSSYGDYELAANGTWVWEQRRDSSSSTSTSYTRSCDAPASSLYDGFASCAEQDAHVNKLWQEKPRRQSVELTGVVCQFFGLVLHFALFAWACVDCHRYNRSKVSKDAEKIAATIVQTMITNGAIIPPPGQAQTGPVAPWGHQMGYYQLPQTGQAYPMLAMYPQGMQHAPPMPQQFHAPRGMAGPAAPGALGSSNNQGESPRYT</sequence>
<keyword evidence="2" id="KW-0812">Transmembrane</keyword>
<dbReference type="Proteomes" id="UP000800096">
    <property type="component" value="Unassembled WGS sequence"/>
</dbReference>
<dbReference type="AlphaFoldDB" id="A0A6A5QT33"/>